<reference evidence="2 3" key="1">
    <citation type="submission" date="2019-06" db="EMBL/GenBank/DDBJ databases">
        <title>Sequencing the genomes of 1000 actinobacteria strains.</title>
        <authorList>
            <person name="Klenk H.-P."/>
        </authorList>
    </citation>
    <scope>NUCLEOTIDE SEQUENCE [LARGE SCALE GENOMIC DNA]</scope>
    <source>
        <strain evidence="2 3">DSM 45679</strain>
    </source>
</reference>
<dbReference type="Proteomes" id="UP000320876">
    <property type="component" value="Unassembled WGS sequence"/>
</dbReference>
<dbReference type="GO" id="GO:0003824">
    <property type="term" value="F:catalytic activity"/>
    <property type="evidence" value="ECO:0007669"/>
    <property type="project" value="InterPro"/>
</dbReference>
<protein>
    <submittedName>
        <fullName evidence="2">Formiminotetrahydrofolate cyclodeaminase</fullName>
    </submittedName>
</protein>
<keyword evidence="3" id="KW-1185">Reference proteome</keyword>
<evidence type="ECO:0000313" key="2">
    <source>
        <dbReference type="EMBL" id="TQJ01399.1"/>
    </source>
</evidence>
<dbReference type="InterPro" id="IPR007044">
    <property type="entry name" value="Cyclodeamin/CycHdrlase"/>
</dbReference>
<dbReference type="AlphaFoldDB" id="A0A542DEA3"/>
<evidence type="ECO:0000313" key="3">
    <source>
        <dbReference type="Proteomes" id="UP000320876"/>
    </source>
</evidence>
<evidence type="ECO:0000259" key="1">
    <source>
        <dbReference type="Pfam" id="PF04961"/>
    </source>
</evidence>
<dbReference type="InterPro" id="IPR036178">
    <property type="entry name" value="Formintransfe-cycloase-like_sf"/>
</dbReference>
<organism evidence="2 3">
    <name type="scientific">Amycolatopsis cihanbeyliensis</name>
    <dbReference type="NCBI Taxonomy" id="1128664"/>
    <lineage>
        <taxon>Bacteria</taxon>
        <taxon>Bacillati</taxon>
        <taxon>Actinomycetota</taxon>
        <taxon>Actinomycetes</taxon>
        <taxon>Pseudonocardiales</taxon>
        <taxon>Pseudonocardiaceae</taxon>
        <taxon>Amycolatopsis</taxon>
    </lineage>
</organism>
<sequence length="192" mass="19273">MSTLDRPLRDYLAEVAAPTPSSTGGSVCAMTVAAAAGLVAMSAGVSRTLDDSQDLAKLANALHERAAMLIEADTRAYRAVGAAQRLDPDGPERSTAIRDALVAAAQPPLRVAHLATEVASLAALLVAQGNPVVRADAITAANLAASAARSAAVLVRTNLRAAGLDDGASAEAEAAATSAERSAHLVQSCPIG</sequence>
<dbReference type="EMBL" id="VFML01000001">
    <property type="protein sequence ID" value="TQJ01399.1"/>
    <property type="molecule type" value="Genomic_DNA"/>
</dbReference>
<dbReference type="Gene3D" id="1.20.120.680">
    <property type="entry name" value="Formiminotetrahydrofolate cyclodeaminase monomer, up-and-down helical bundle"/>
    <property type="match status" value="1"/>
</dbReference>
<accession>A0A542DEA3</accession>
<name>A0A542DEA3_AMYCI</name>
<dbReference type="SUPFAM" id="SSF101262">
    <property type="entry name" value="Methenyltetrahydrofolate cyclohydrolase-like"/>
    <property type="match status" value="1"/>
</dbReference>
<feature type="domain" description="Cyclodeaminase/cyclohydrolase" evidence="1">
    <location>
        <begin position="8"/>
        <end position="162"/>
    </location>
</feature>
<comment type="caution">
    <text evidence="2">The sequence shown here is derived from an EMBL/GenBank/DDBJ whole genome shotgun (WGS) entry which is preliminary data.</text>
</comment>
<gene>
    <name evidence="2" type="ORF">FB471_1077</name>
</gene>
<proteinExistence type="predicted"/>
<dbReference type="Pfam" id="PF04961">
    <property type="entry name" value="FTCD_C"/>
    <property type="match status" value="1"/>
</dbReference>
<dbReference type="RefSeq" id="WP_170220708.1">
    <property type="nucleotide sequence ID" value="NZ_VFML01000001.1"/>
</dbReference>